<dbReference type="Pfam" id="PF00814">
    <property type="entry name" value="TsaD"/>
    <property type="match status" value="1"/>
</dbReference>
<dbReference type="KEGG" id="pmar:B0X71_02840"/>
<dbReference type="EMBL" id="CP019640">
    <property type="protein sequence ID" value="AQQ52154.1"/>
    <property type="molecule type" value="Genomic_DNA"/>
</dbReference>
<keyword evidence="2" id="KW-0808">Transferase</keyword>
<dbReference type="InterPro" id="IPR043129">
    <property type="entry name" value="ATPase_NBD"/>
</dbReference>
<evidence type="ECO:0000313" key="3">
    <source>
        <dbReference type="Proteomes" id="UP000188184"/>
    </source>
</evidence>
<dbReference type="GO" id="GO:0005829">
    <property type="term" value="C:cytosol"/>
    <property type="evidence" value="ECO:0007669"/>
    <property type="project" value="TreeGrafter"/>
</dbReference>
<dbReference type="OrthoDB" id="9784166at2"/>
<dbReference type="CDD" id="cd24032">
    <property type="entry name" value="ASKHA_NBD_TsaB"/>
    <property type="match status" value="1"/>
</dbReference>
<gene>
    <name evidence="2" type="ORF">B0X71_02840</name>
</gene>
<dbReference type="GO" id="GO:0016740">
    <property type="term" value="F:transferase activity"/>
    <property type="evidence" value="ECO:0007669"/>
    <property type="project" value="UniProtKB-KW"/>
</dbReference>
<dbReference type="GO" id="GO:0002949">
    <property type="term" value="P:tRNA threonylcarbamoyladenosine modification"/>
    <property type="evidence" value="ECO:0007669"/>
    <property type="project" value="InterPro"/>
</dbReference>
<dbReference type="Proteomes" id="UP000188184">
    <property type="component" value="Chromosome"/>
</dbReference>
<feature type="domain" description="Gcp-like" evidence="1">
    <location>
        <begin position="34"/>
        <end position="222"/>
    </location>
</feature>
<proteinExistence type="predicted"/>
<evidence type="ECO:0000259" key="1">
    <source>
        <dbReference type="Pfam" id="PF00814"/>
    </source>
</evidence>
<dbReference type="InterPro" id="IPR022496">
    <property type="entry name" value="T6A_TsaB"/>
</dbReference>
<name>A0A1Q2KVL7_9BACL</name>
<sequence>MIYLGIDTSNSPLTVALVKDGITLIEETSNLKVNHSLTAMPVIEELLKRASLTPDELTHIAVAEGPGSYTGVRIGMTIAKTLAWTLDIPLVPVSSLKVLAANGEKFAGIICSVIDARRGTVFAGLYKGTDLQPVAEERHQELADLLAELQELDEPVLFTGPDIALHEEAIQTVLNGQAHFIELDRRLPRASVLIRLARQEAAVAAHEAVPEYRRLAEAEAKYLQAQKGSANE</sequence>
<accession>A0A1Q2KVL7</accession>
<dbReference type="RefSeq" id="WP_077588026.1">
    <property type="nucleotide sequence ID" value="NZ_CP019640.1"/>
</dbReference>
<dbReference type="Gene3D" id="3.30.420.40">
    <property type="match status" value="2"/>
</dbReference>
<reference evidence="2 3" key="1">
    <citation type="submission" date="2017-02" db="EMBL/GenBank/DDBJ databases">
        <title>The complete genomic sequence of a novel cold adapted crude oil-degrading bacterium Planococcus qaidamina Y42.</title>
        <authorList>
            <person name="Yang R."/>
        </authorList>
    </citation>
    <scope>NUCLEOTIDE SEQUENCE [LARGE SCALE GENOMIC DNA]</scope>
    <source>
        <strain evidence="2 3">Y42</strain>
    </source>
</reference>
<evidence type="ECO:0000313" key="2">
    <source>
        <dbReference type="EMBL" id="AQQ52154.1"/>
    </source>
</evidence>
<organism evidence="2 3">
    <name type="scientific">Planococcus lenghuensis</name>
    <dbReference type="NCBI Taxonomy" id="2213202"/>
    <lineage>
        <taxon>Bacteria</taxon>
        <taxon>Bacillati</taxon>
        <taxon>Bacillota</taxon>
        <taxon>Bacilli</taxon>
        <taxon>Bacillales</taxon>
        <taxon>Caryophanaceae</taxon>
        <taxon>Planococcus</taxon>
    </lineage>
</organism>
<protein>
    <submittedName>
        <fullName evidence="2">tRNA (Adenosine(37)-N6)-threonylcarbamoyltransferase complex dimerization subunit type 1 TsaB</fullName>
    </submittedName>
</protein>
<dbReference type="PANTHER" id="PTHR11735">
    <property type="entry name" value="TRNA N6-ADENOSINE THREONYLCARBAMOYLTRANSFERASE"/>
    <property type="match status" value="1"/>
</dbReference>
<dbReference type="AlphaFoldDB" id="A0A1Q2KVL7"/>
<keyword evidence="3" id="KW-1185">Reference proteome</keyword>
<dbReference type="PANTHER" id="PTHR11735:SF11">
    <property type="entry name" value="TRNA THREONYLCARBAMOYLADENOSINE BIOSYNTHESIS PROTEIN TSAB"/>
    <property type="match status" value="1"/>
</dbReference>
<dbReference type="NCBIfam" id="TIGR03725">
    <property type="entry name" value="T6A_YeaZ"/>
    <property type="match status" value="1"/>
</dbReference>
<dbReference type="SUPFAM" id="SSF53067">
    <property type="entry name" value="Actin-like ATPase domain"/>
    <property type="match status" value="2"/>
</dbReference>
<dbReference type="InterPro" id="IPR000905">
    <property type="entry name" value="Gcp-like_dom"/>
</dbReference>